<evidence type="ECO:0000259" key="2">
    <source>
        <dbReference type="Pfam" id="PF05299"/>
    </source>
</evidence>
<comment type="caution">
    <text evidence="3">The sequence shown here is derived from an EMBL/GenBank/DDBJ whole genome shotgun (WGS) entry which is preliminary data.</text>
</comment>
<name>A0ABT1QPN8_9GAMM</name>
<dbReference type="Proteomes" id="UP001165498">
    <property type="component" value="Unassembled WGS sequence"/>
</dbReference>
<dbReference type="Gene3D" id="1.10.390.10">
    <property type="entry name" value="Neutral Protease Domain 2"/>
    <property type="match status" value="1"/>
</dbReference>
<evidence type="ECO:0000313" key="3">
    <source>
        <dbReference type="EMBL" id="MCQ4164241.1"/>
    </source>
</evidence>
<feature type="chain" id="PRO_5047371682" description="Peptidase M61 catalytic domain-containing protein" evidence="1">
    <location>
        <begin position="20"/>
        <end position="475"/>
    </location>
</feature>
<keyword evidence="4" id="KW-1185">Reference proteome</keyword>
<evidence type="ECO:0000256" key="1">
    <source>
        <dbReference type="SAM" id="SignalP"/>
    </source>
</evidence>
<sequence length="475" mass="52370">MFGRCLGLMAILLTAPAQALLRYELDYHAAEERMQVRICSDTPRAQQDLRLHRGGAAYVGELRRAQGRVEKSGPARWRISDWRAGECVDYTADLGRLSRSGDRDIGSRAGGSLLLAPQQWLLAGADDEAAEVRLRLPPGQAFSPPWQRLEDDGSGVQRYRLPQTPFSWTALVALGSFEEITVKPAGSAVRVAILGDTTPAQRRVLRDWMRQSLDAASRGYGRLPLPFAQVVLLAAPGTGGRRGVGFGQSLRGQGNAVHLWVDPARSLQDLNADWTAVHEFSHWAHPYLADGGAWLAEGLASYWQNVLRARAGLLSAGQAWEQLLAGFERGRRTMPDQASLAELSEDMHARRAYYAVYWSGAAYWLQVDVELRRASGGRLSVDLALQRFAACCLQPRREWAPQAFVARLDALLGSDVFLPRWREYAARRGFPPLQALQDELGLELSADGKVQLREAPAAAVRDAIMRGEGDAGARR</sequence>
<organism evidence="3 4">
    <name type="scientific">Tahibacter harae</name>
    <dbReference type="NCBI Taxonomy" id="2963937"/>
    <lineage>
        <taxon>Bacteria</taxon>
        <taxon>Pseudomonadati</taxon>
        <taxon>Pseudomonadota</taxon>
        <taxon>Gammaproteobacteria</taxon>
        <taxon>Lysobacterales</taxon>
        <taxon>Rhodanobacteraceae</taxon>
        <taxon>Tahibacter</taxon>
    </lineage>
</organism>
<feature type="domain" description="Peptidase M61 catalytic" evidence="2">
    <location>
        <begin position="293"/>
        <end position="346"/>
    </location>
</feature>
<dbReference type="Pfam" id="PF05299">
    <property type="entry name" value="Peptidase_M61"/>
    <property type="match status" value="1"/>
</dbReference>
<feature type="signal peptide" evidence="1">
    <location>
        <begin position="1"/>
        <end position="19"/>
    </location>
</feature>
<gene>
    <name evidence="3" type="ORF">NM961_05900</name>
</gene>
<protein>
    <recommendedName>
        <fullName evidence="2">Peptidase M61 catalytic domain-containing protein</fullName>
    </recommendedName>
</protein>
<proteinExistence type="predicted"/>
<dbReference type="InterPro" id="IPR027268">
    <property type="entry name" value="Peptidase_M4/M1_CTD_sf"/>
</dbReference>
<reference evidence="3" key="1">
    <citation type="submission" date="2022-07" db="EMBL/GenBank/DDBJ databases">
        <title>Tahibacter sp., a new gammaproteobacterium isolated from the silt sample collected at pig farm.</title>
        <authorList>
            <person name="Chen H."/>
        </authorList>
    </citation>
    <scope>NUCLEOTIDE SEQUENCE</scope>
    <source>
        <strain evidence="3">P2K</strain>
    </source>
</reference>
<dbReference type="EMBL" id="JANFQO010000004">
    <property type="protein sequence ID" value="MCQ4164241.1"/>
    <property type="molecule type" value="Genomic_DNA"/>
</dbReference>
<dbReference type="InterPro" id="IPR007963">
    <property type="entry name" value="Peptidase_M61_catalytic"/>
</dbReference>
<keyword evidence="1" id="KW-0732">Signal</keyword>
<accession>A0ABT1QPN8</accession>
<evidence type="ECO:0000313" key="4">
    <source>
        <dbReference type="Proteomes" id="UP001165498"/>
    </source>
</evidence>